<evidence type="ECO:0000313" key="7">
    <source>
        <dbReference type="EMBL" id="PWJ55249.1"/>
    </source>
</evidence>
<dbReference type="NCBIfam" id="TIGR02937">
    <property type="entry name" value="sigma70-ECF"/>
    <property type="match status" value="1"/>
</dbReference>
<dbReference type="Gene3D" id="1.10.10.10">
    <property type="entry name" value="Winged helix-like DNA-binding domain superfamily/Winged helix DNA-binding domain"/>
    <property type="match status" value="1"/>
</dbReference>
<dbReference type="InterPro" id="IPR013325">
    <property type="entry name" value="RNA_pol_sigma_r2"/>
</dbReference>
<dbReference type="SUPFAM" id="SSF88946">
    <property type="entry name" value="Sigma2 domain of RNA polymerase sigma factors"/>
    <property type="match status" value="1"/>
</dbReference>
<evidence type="ECO:0000256" key="1">
    <source>
        <dbReference type="ARBA" id="ARBA00010641"/>
    </source>
</evidence>
<dbReference type="InterPro" id="IPR013324">
    <property type="entry name" value="RNA_pol_sigma_r3/r4-like"/>
</dbReference>
<dbReference type="InterPro" id="IPR036388">
    <property type="entry name" value="WH-like_DNA-bd_sf"/>
</dbReference>
<dbReference type="InterPro" id="IPR007627">
    <property type="entry name" value="RNA_pol_sigma70_r2"/>
</dbReference>
<evidence type="ECO:0000256" key="3">
    <source>
        <dbReference type="ARBA" id="ARBA00023082"/>
    </source>
</evidence>
<evidence type="ECO:0000313" key="8">
    <source>
        <dbReference type="Proteomes" id="UP000245880"/>
    </source>
</evidence>
<dbReference type="SUPFAM" id="SSF88659">
    <property type="entry name" value="Sigma3 and sigma4 domains of RNA polymerase sigma factors"/>
    <property type="match status" value="1"/>
</dbReference>
<dbReference type="RefSeq" id="WP_109677167.1">
    <property type="nucleotide sequence ID" value="NZ_QGDT01000014.1"/>
</dbReference>
<dbReference type="GO" id="GO:0006352">
    <property type="term" value="P:DNA-templated transcription initiation"/>
    <property type="evidence" value="ECO:0007669"/>
    <property type="project" value="InterPro"/>
</dbReference>
<evidence type="ECO:0000256" key="2">
    <source>
        <dbReference type="ARBA" id="ARBA00023015"/>
    </source>
</evidence>
<feature type="domain" description="RNA polymerase sigma factor 70 region 4 type 2" evidence="6">
    <location>
        <begin position="126"/>
        <end position="175"/>
    </location>
</feature>
<dbReference type="EMBL" id="QGDT01000014">
    <property type="protein sequence ID" value="PWJ55249.1"/>
    <property type="molecule type" value="Genomic_DNA"/>
</dbReference>
<proteinExistence type="inferred from homology"/>
<keyword evidence="2" id="KW-0805">Transcription regulation</keyword>
<keyword evidence="8" id="KW-1185">Reference proteome</keyword>
<sequence length="186" mass="21831">MRKSILPDRELSLLLSEGCGEAFKILFERNYTTLVRVLGRYSQDPNQIQDWIQEIFAKIWENRDRLKEYEVENFTGYLVVSARNQALRFIEKRKQMDLVFQEHLSHMEIADNNLAESLDRDDLHDAYLVAVTKMPKRVQEAFFLNREKGLTYGKVAEELGTSVKTVEAQISQAMRILRKELTVFLK</sequence>
<dbReference type="InterPro" id="IPR014284">
    <property type="entry name" value="RNA_pol_sigma-70_dom"/>
</dbReference>
<dbReference type="GO" id="GO:0016987">
    <property type="term" value="F:sigma factor activity"/>
    <property type="evidence" value="ECO:0007669"/>
    <property type="project" value="UniProtKB-KW"/>
</dbReference>
<evidence type="ECO:0000259" key="6">
    <source>
        <dbReference type="Pfam" id="PF08281"/>
    </source>
</evidence>
<keyword evidence="3" id="KW-0731">Sigma factor</keyword>
<dbReference type="Proteomes" id="UP000245880">
    <property type="component" value="Unassembled WGS sequence"/>
</dbReference>
<evidence type="ECO:0000256" key="4">
    <source>
        <dbReference type="ARBA" id="ARBA00023163"/>
    </source>
</evidence>
<dbReference type="PANTHER" id="PTHR43133:SF46">
    <property type="entry name" value="RNA POLYMERASE SIGMA-70 FACTOR ECF SUBFAMILY"/>
    <property type="match status" value="1"/>
</dbReference>
<name>A0A316ACW9_9BACT</name>
<keyword evidence="4" id="KW-0804">Transcription</keyword>
<reference evidence="7 8" key="1">
    <citation type="submission" date="2018-03" db="EMBL/GenBank/DDBJ databases">
        <title>Genomic Encyclopedia of Archaeal and Bacterial Type Strains, Phase II (KMG-II): from individual species to whole genera.</title>
        <authorList>
            <person name="Goeker M."/>
        </authorList>
    </citation>
    <scope>NUCLEOTIDE SEQUENCE [LARGE SCALE GENOMIC DNA]</scope>
    <source>
        <strain evidence="7 8">DSM 100346</strain>
    </source>
</reference>
<dbReference type="InterPro" id="IPR013249">
    <property type="entry name" value="RNA_pol_sigma70_r4_t2"/>
</dbReference>
<comment type="caution">
    <text evidence="7">The sequence shown here is derived from an EMBL/GenBank/DDBJ whole genome shotgun (WGS) entry which is preliminary data.</text>
</comment>
<dbReference type="Pfam" id="PF08281">
    <property type="entry name" value="Sigma70_r4_2"/>
    <property type="match status" value="1"/>
</dbReference>
<gene>
    <name evidence="7" type="ORF">CLV98_11417</name>
</gene>
<accession>A0A316ACW9</accession>
<dbReference type="OrthoDB" id="1524280at2"/>
<protein>
    <submittedName>
        <fullName evidence="7">RNA polymerase sigma-70 factor (ECF subfamily)</fullName>
    </submittedName>
</protein>
<dbReference type="InterPro" id="IPR039425">
    <property type="entry name" value="RNA_pol_sigma-70-like"/>
</dbReference>
<dbReference type="Pfam" id="PF04542">
    <property type="entry name" value="Sigma70_r2"/>
    <property type="match status" value="1"/>
</dbReference>
<comment type="similarity">
    <text evidence="1">Belongs to the sigma-70 factor family. ECF subfamily.</text>
</comment>
<dbReference type="PANTHER" id="PTHR43133">
    <property type="entry name" value="RNA POLYMERASE ECF-TYPE SIGMA FACTO"/>
    <property type="match status" value="1"/>
</dbReference>
<evidence type="ECO:0000259" key="5">
    <source>
        <dbReference type="Pfam" id="PF04542"/>
    </source>
</evidence>
<dbReference type="Gene3D" id="1.10.1740.10">
    <property type="match status" value="1"/>
</dbReference>
<dbReference type="AlphaFoldDB" id="A0A316ACW9"/>
<organism evidence="7 8">
    <name type="scientific">Dyadobacter jejuensis</name>
    <dbReference type="NCBI Taxonomy" id="1082580"/>
    <lineage>
        <taxon>Bacteria</taxon>
        <taxon>Pseudomonadati</taxon>
        <taxon>Bacteroidota</taxon>
        <taxon>Cytophagia</taxon>
        <taxon>Cytophagales</taxon>
        <taxon>Spirosomataceae</taxon>
        <taxon>Dyadobacter</taxon>
    </lineage>
</organism>
<feature type="domain" description="RNA polymerase sigma-70 region 2" evidence="5">
    <location>
        <begin position="26"/>
        <end position="94"/>
    </location>
</feature>
<dbReference type="GO" id="GO:0003677">
    <property type="term" value="F:DNA binding"/>
    <property type="evidence" value="ECO:0007669"/>
    <property type="project" value="InterPro"/>
</dbReference>